<dbReference type="Gene3D" id="3.50.50.60">
    <property type="entry name" value="FAD/NAD(P)-binding domain"/>
    <property type="match status" value="1"/>
</dbReference>
<dbReference type="InterPro" id="IPR036188">
    <property type="entry name" value="FAD/NAD-bd_sf"/>
</dbReference>
<keyword evidence="3" id="KW-0274">FAD</keyword>
<dbReference type="EMBL" id="WIXJ01000001">
    <property type="protein sequence ID" value="MQY50244.1"/>
    <property type="molecule type" value="Genomic_DNA"/>
</dbReference>
<keyword evidence="2" id="KW-0285">Flavoprotein</keyword>
<dbReference type="PANTHER" id="PTHR42887:SF1">
    <property type="entry name" value="BLR3961 PROTEIN"/>
    <property type="match status" value="1"/>
</dbReference>
<feature type="domain" description="RsdA/BaiN/AoA(So)-like insert" evidence="6">
    <location>
        <begin position="223"/>
        <end position="401"/>
    </location>
</feature>
<dbReference type="PANTHER" id="PTHR42887">
    <property type="entry name" value="OS12G0638800 PROTEIN"/>
    <property type="match status" value="1"/>
</dbReference>
<dbReference type="InterPro" id="IPR004792">
    <property type="entry name" value="BaiN-like"/>
</dbReference>
<sequence length="470" mass="49385">MPGIVSPTPPAHPSAHPSASAPVIKTGHIAVIGGGPAGLMAAETLALAGYGVDLYDALPSVGRKLLIAGKGGLNITHAENELDFRRRYGARQAEIAPLLDAFGPTALRDWMHALGIDSFVGSSGRVFPVGMKAAPLLRAWLRRLRAAGVQLHMRHRCLGLVRDSADNTVAPRWRLATPEGECVIEPTATVLALGGGSWPMLGADGRWVEWLRAAGIPVASLLPANCGFERPWSDFFRERFAGEPLKNVAVRVGAASPIEAAATTDTPPAGPPASSREATRGDNWRRGEFIVTTHGVEGGLIYAHAAALRDTIAAVGHTTLWLDLLPDRTAAEVRAEVAHPRGRRSLGSHLASRLGLKGVKAALLRECASTEELADPERLAAAIKCLPLTLHSPRPLAEAISSAGGVLFSALDEHLMLRALPGIFCAGEMLDWEAPTGGYLLTACFASGRVAGSGAARWLAGAPALPRNTP</sequence>
<evidence type="ECO:0000259" key="6">
    <source>
        <dbReference type="Pfam" id="PF22780"/>
    </source>
</evidence>
<feature type="domain" description="RsdA/BaiN/AoA(So)-like Rossmann fold-like" evidence="5">
    <location>
        <begin position="28"/>
        <end position="453"/>
    </location>
</feature>
<dbReference type="InterPro" id="IPR055178">
    <property type="entry name" value="RsdA/BaiN/AoA(So)-like_dom"/>
</dbReference>
<dbReference type="AlphaFoldDB" id="A0A6L5JUH4"/>
<dbReference type="SUPFAM" id="SSF160996">
    <property type="entry name" value="HI0933 insert domain-like"/>
    <property type="match status" value="1"/>
</dbReference>
<feature type="region of interest" description="Disordered" evidence="4">
    <location>
        <begin position="259"/>
        <end position="281"/>
    </location>
</feature>
<comment type="caution">
    <text evidence="7">The sequence shown here is derived from an EMBL/GenBank/DDBJ whole genome shotgun (WGS) entry which is preliminary data.</text>
</comment>
<dbReference type="InterPro" id="IPR023166">
    <property type="entry name" value="BaiN-like_dom_sf"/>
</dbReference>
<protein>
    <submittedName>
        <fullName evidence="7">TIGR03862 family flavoprotein</fullName>
    </submittedName>
</protein>
<evidence type="ECO:0000256" key="2">
    <source>
        <dbReference type="ARBA" id="ARBA00022630"/>
    </source>
</evidence>
<evidence type="ECO:0000313" key="7">
    <source>
        <dbReference type="EMBL" id="MQY50244.1"/>
    </source>
</evidence>
<evidence type="ECO:0000256" key="4">
    <source>
        <dbReference type="SAM" id="MobiDB-lite"/>
    </source>
</evidence>
<gene>
    <name evidence="7" type="ORF">GHK24_00400</name>
</gene>
<dbReference type="PRINTS" id="PR00419">
    <property type="entry name" value="ADXRDTASE"/>
</dbReference>
<organism evidence="7 8">
    <name type="scientific">Rhodocyclus tenuis</name>
    <name type="common">Rhodospirillum tenue</name>
    <dbReference type="NCBI Taxonomy" id="1066"/>
    <lineage>
        <taxon>Bacteria</taxon>
        <taxon>Pseudomonadati</taxon>
        <taxon>Pseudomonadota</taxon>
        <taxon>Betaproteobacteria</taxon>
        <taxon>Rhodocyclales</taxon>
        <taxon>Rhodocyclaceae</taxon>
        <taxon>Rhodocyclus</taxon>
    </lineage>
</organism>
<dbReference type="InterPro" id="IPR022460">
    <property type="entry name" value="Flavoprotein_PP4765"/>
</dbReference>
<proteinExistence type="predicted"/>
<dbReference type="Proteomes" id="UP000480275">
    <property type="component" value="Unassembled WGS sequence"/>
</dbReference>
<reference evidence="7 8" key="1">
    <citation type="submission" date="2019-10" db="EMBL/GenBank/DDBJ databases">
        <title>Whole-genome sequence of the purple nonsulfur photosynthetic bacterium Rhodocyclus tenuis.</title>
        <authorList>
            <person name="Kyndt J.A."/>
            <person name="Meyer T.E."/>
        </authorList>
    </citation>
    <scope>NUCLEOTIDE SEQUENCE [LARGE SCALE GENOMIC DNA]</scope>
    <source>
        <strain evidence="7 8">DSM 110</strain>
    </source>
</reference>
<dbReference type="NCBIfam" id="TIGR03862">
    <property type="entry name" value="flavo_PP4765"/>
    <property type="match status" value="1"/>
</dbReference>
<dbReference type="Gene3D" id="2.40.30.10">
    <property type="entry name" value="Translation factors"/>
    <property type="match status" value="1"/>
</dbReference>
<dbReference type="SUPFAM" id="SSF51905">
    <property type="entry name" value="FAD/NAD(P)-binding domain"/>
    <property type="match status" value="1"/>
</dbReference>
<evidence type="ECO:0000259" key="5">
    <source>
        <dbReference type="Pfam" id="PF03486"/>
    </source>
</evidence>
<dbReference type="OrthoDB" id="5288829at2"/>
<dbReference type="InterPro" id="IPR057661">
    <property type="entry name" value="RsdA/BaiN/AoA(So)_Rossmann"/>
</dbReference>
<name>A0A6L5JUH4_RHOTE</name>
<comment type="cofactor">
    <cofactor evidence="1">
        <name>FAD</name>
        <dbReference type="ChEBI" id="CHEBI:57692"/>
    </cofactor>
</comment>
<accession>A0A6L5JUH4</accession>
<dbReference type="Pfam" id="PF03486">
    <property type="entry name" value="HI0933_like"/>
    <property type="match status" value="1"/>
</dbReference>
<evidence type="ECO:0000256" key="1">
    <source>
        <dbReference type="ARBA" id="ARBA00001974"/>
    </source>
</evidence>
<evidence type="ECO:0000256" key="3">
    <source>
        <dbReference type="ARBA" id="ARBA00022827"/>
    </source>
</evidence>
<dbReference type="Gene3D" id="1.10.8.260">
    <property type="entry name" value="HI0933 insert domain-like"/>
    <property type="match status" value="1"/>
</dbReference>
<evidence type="ECO:0000313" key="8">
    <source>
        <dbReference type="Proteomes" id="UP000480275"/>
    </source>
</evidence>
<dbReference type="Pfam" id="PF22780">
    <property type="entry name" value="HI0933_like_1st"/>
    <property type="match status" value="1"/>
</dbReference>